<dbReference type="GO" id="GO:0005829">
    <property type="term" value="C:cytosol"/>
    <property type="evidence" value="ECO:0007669"/>
    <property type="project" value="TreeGrafter"/>
</dbReference>
<organism evidence="3 4">
    <name type="scientific">Lasius niger</name>
    <name type="common">Black garden ant</name>
    <dbReference type="NCBI Taxonomy" id="67767"/>
    <lineage>
        <taxon>Eukaryota</taxon>
        <taxon>Metazoa</taxon>
        <taxon>Ecdysozoa</taxon>
        <taxon>Arthropoda</taxon>
        <taxon>Hexapoda</taxon>
        <taxon>Insecta</taxon>
        <taxon>Pterygota</taxon>
        <taxon>Neoptera</taxon>
        <taxon>Endopterygota</taxon>
        <taxon>Hymenoptera</taxon>
        <taxon>Apocrita</taxon>
        <taxon>Aculeata</taxon>
        <taxon>Formicoidea</taxon>
        <taxon>Formicidae</taxon>
        <taxon>Formicinae</taxon>
        <taxon>Lasius</taxon>
        <taxon>Lasius</taxon>
    </lineage>
</organism>
<feature type="region of interest" description="Disordered" evidence="2">
    <location>
        <begin position="78"/>
        <end position="103"/>
    </location>
</feature>
<dbReference type="HAMAP" id="MF_00274">
    <property type="entry name" value="DNA_YbaB_EbfC"/>
    <property type="match status" value="1"/>
</dbReference>
<dbReference type="AlphaFoldDB" id="A0A0J7KN04"/>
<reference evidence="3 4" key="1">
    <citation type="submission" date="2015-04" db="EMBL/GenBank/DDBJ databases">
        <title>Lasius niger genome sequencing.</title>
        <authorList>
            <person name="Konorov E.A."/>
            <person name="Nikitin M.A."/>
            <person name="Kirill M.V."/>
            <person name="Chang P."/>
        </authorList>
    </citation>
    <scope>NUCLEOTIDE SEQUENCE [LARGE SCALE GENOMIC DNA]</scope>
    <source>
        <tissue evidence="3">Whole</tissue>
    </source>
</reference>
<dbReference type="PANTHER" id="PTHR33449:SF1">
    <property type="entry name" value="NUCLEOID-ASSOCIATED PROTEIN YBAB"/>
    <property type="match status" value="1"/>
</dbReference>
<evidence type="ECO:0000256" key="1">
    <source>
        <dbReference type="ARBA" id="ARBA00023125"/>
    </source>
</evidence>
<dbReference type="Proteomes" id="UP000036403">
    <property type="component" value="Unassembled WGS sequence"/>
</dbReference>
<keyword evidence="1" id="KW-0238">DNA-binding</keyword>
<proteinExistence type="inferred from homology"/>
<evidence type="ECO:0000313" key="3">
    <source>
        <dbReference type="EMBL" id="KMQ91692.1"/>
    </source>
</evidence>
<dbReference type="GO" id="GO:0003677">
    <property type="term" value="F:DNA binding"/>
    <property type="evidence" value="ECO:0007669"/>
    <property type="project" value="UniProtKB-KW"/>
</dbReference>
<dbReference type="PANTHER" id="PTHR33449">
    <property type="entry name" value="NUCLEOID-ASSOCIATED PROTEIN YBAB"/>
    <property type="match status" value="1"/>
</dbReference>
<dbReference type="PIRSF" id="PIRSF004555">
    <property type="entry name" value="UCP004555"/>
    <property type="match status" value="1"/>
</dbReference>
<sequence length="103" mass="11058">MKQAGQMQSRMKEAQEKLKGMEVSAEAGAGLVSLTLTGKMEIKNLKIDPKLADPEDMETLQDLIVEAYEAGRAKVQAASSEEMKKVTGGMPLPPGMGDMPFGM</sequence>
<dbReference type="EMBL" id="LBMM01005227">
    <property type="protein sequence ID" value="KMQ91692.1"/>
    <property type="molecule type" value="Genomic_DNA"/>
</dbReference>
<comment type="caution">
    <text evidence="3">The sequence shown here is derived from an EMBL/GenBank/DDBJ whole genome shotgun (WGS) entry which is preliminary data.</text>
</comment>
<evidence type="ECO:0000256" key="2">
    <source>
        <dbReference type="SAM" id="MobiDB-lite"/>
    </source>
</evidence>
<dbReference type="SUPFAM" id="SSF82607">
    <property type="entry name" value="YbaB-like"/>
    <property type="match status" value="1"/>
</dbReference>
<keyword evidence="4" id="KW-1185">Reference proteome</keyword>
<dbReference type="PaxDb" id="67767-A0A0J7KN04"/>
<dbReference type="OrthoDB" id="10060926at2759"/>
<accession>A0A0J7KN04</accession>
<evidence type="ECO:0000313" key="4">
    <source>
        <dbReference type="Proteomes" id="UP000036403"/>
    </source>
</evidence>
<dbReference type="InterPro" id="IPR036894">
    <property type="entry name" value="YbaB-like_sf"/>
</dbReference>
<evidence type="ECO:0008006" key="5">
    <source>
        <dbReference type="Google" id="ProtNLM"/>
    </source>
</evidence>
<dbReference type="NCBIfam" id="TIGR00103">
    <property type="entry name" value="DNA_YbaB_EbfC"/>
    <property type="match status" value="1"/>
</dbReference>
<name>A0A0J7KN04_LASNI</name>
<protein>
    <recommendedName>
        <fullName evidence="5">Nucleoid-associated protein</fullName>
    </recommendedName>
</protein>
<dbReference type="Pfam" id="PF02575">
    <property type="entry name" value="YbaB_DNA_bd"/>
    <property type="match status" value="1"/>
</dbReference>
<gene>
    <name evidence="3" type="ORF">RF55_8402</name>
</gene>
<dbReference type="Gene3D" id="3.30.1310.10">
    <property type="entry name" value="Nucleoid-associated protein YbaB-like domain"/>
    <property type="match status" value="1"/>
</dbReference>
<dbReference type="InterPro" id="IPR004401">
    <property type="entry name" value="YbaB/EbfC"/>
</dbReference>